<evidence type="ECO:0000259" key="6">
    <source>
        <dbReference type="Pfam" id="PF00092"/>
    </source>
</evidence>
<reference evidence="7 8" key="1">
    <citation type="submission" date="2022-11" db="EMBL/GenBank/DDBJ databases">
        <title>Whole genome sequence of Eschrichtius robustus ER-17-0199.</title>
        <authorList>
            <person name="Bruniche-Olsen A."/>
            <person name="Black A.N."/>
            <person name="Fields C.J."/>
            <person name="Walden K."/>
            <person name="Dewoody J.A."/>
        </authorList>
    </citation>
    <scope>NUCLEOTIDE SEQUENCE [LARGE SCALE GENOMIC DNA]</scope>
    <source>
        <strain evidence="7">ER-17-0199</strain>
        <tissue evidence="7">Blubber</tissue>
    </source>
</reference>
<dbReference type="GO" id="GO:0009986">
    <property type="term" value="C:cell surface"/>
    <property type="evidence" value="ECO:0007669"/>
    <property type="project" value="TreeGrafter"/>
</dbReference>
<evidence type="ECO:0000313" key="7">
    <source>
        <dbReference type="EMBL" id="KAJ8790645.1"/>
    </source>
</evidence>
<organism evidence="7 8">
    <name type="scientific">Eschrichtius robustus</name>
    <name type="common">California gray whale</name>
    <name type="synonym">Eschrichtius gibbosus</name>
    <dbReference type="NCBI Taxonomy" id="9764"/>
    <lineage>
        <taxon>Eukaryota</taxon>
        <taxon>Metazoa</taxon>
        <taxon>Chordata</taxon>
        <taxon>Craniata</taxon>
        <taxon>Vertebrata</taxon>
        <taxon>Euteleostomi</taxon>
        <taxon>Mammalia</taxon>
        <taxon>Eutheria</taxon>
        <taxon>Laurasiatheria</taxon>
        <taxon>Artiodactyla</taxon>
        <taxon>Whippomorpha</taxon>
        <taxon>Cetacea</taxon>
        <taxon>Mysticeti</taxon>
        <taxon>Eschrichtiidae</taxon>
        <taxon>Eschrichtius</taxon>
    </lineage>
</organism>
<evidence type="ECO:0000313" key="8">
    <source>
        <dbReference type="Proteomes" id="UP001159641"/>
    </source>
</evidence>
<evidence type="ECO:0000256" key="2">
    <source>
        <dbReference type="ARBA" id="ARBA00022692"/>
    </source>
</evidence>
<keyword evidence="4" id="KW-1133">Transmembrane helix</keyword>
<dbReference type="EMBL" id="JAIQCJ010001345">
    <property type="protein sequence ID" value="KAJ8790645.1"/>
    <property type="molecule type" value="Genomic_DNA"/>
</dbReference>
<comment type="caution">
    <text evidence="7">The sequence shown here is derived from an EMBL/GenBank/DDBJ whole genome shotgun (WGS) entry which is preliminary data.</text>
</comment>
<evidence type="ECO:0000256" key="5">
    <source>
        <dbReference type="ARBA" id="ARBA00023136"/>
    </source>
</evidence>
<evidence type="ECO:0000256" key="4">
    <source>
        <dbReference type="ARBA" id="ARBA00022989"/>
    </source>
</evidence>
<dbReference type="Gene3D" id="3.40.50.410">
    <property type="entry name" value="von Willebrand factor, type A domain"/>
    <property type="match status" value="1"/>
</dbReference>
<name>A0AB34HI22_ESCRO</name>
<evidence type="ECO:0000256" key="3">
    <source>
        <dbReference type="ARBA" id="ARBA00022729"/>
    </source>
</evidence>
<dbReference type="Pfam" id="PF00092">
    <property type="entry name" value="VWA"/>
    <property type="match status" value="1"/>
</dbReference>
<sequence>MHLICLTQVFCIFRSGSVNNNWMDIYTFVEDLVKKFDNPNLRMSFITYSTLGHTLMKLTSDRNEIRDGLSRLQNIVPSGATHMQEGFKKVQILQL</sequence>
<comment type="subcellular location">
    <subcellularLocation>
        <location evidence="1">Membrane</location>
        <topology evidence="1">Single-pass membrane protein</topology>
    </subcellularLocation>
</comment>
<dbReference type="InterPro" id="IPR036465">
    <property type="entry name" value="vWFA_dom_sf"/>
</dbReference>
<keyword evidence="8" id="KW-1185">Reference proteome</keyword>
<dbReference type="SUPFAM" id="SSF53300">
    <property type="entry name" value="vWA-like"/>
    <property type="match status" value="1"/>
</dbReference>
<dbReference type="Proteomes" id="UP001159641">
    <property type="component" value="Unassembled WGS sequence"/>
</dbReference>
<feature type="domain" description="VWFA" evidence="6">
    <location>
        <begin position="9"/>
        <end position="90"/>
    </location>
</feature>
<keyword evidence="3" id="KW-0732">Signal</keyword>
<dbReference type="GO" id="GO:0005886">
    <property type="term" value="C:plasma membrane"/>
    <property type="evidence" value="ECO:0007669"/>
    <property type="project" value="TreeGrafter"/>
</dbReference>
<protein>
    <recommendedName>
        <fullName evidence="6">VWFA domain-containing protein</fullName>
    </recommendedName>
</protein>
<dbReference type="GO" id="GO:0004888">
    <property type="term" value="F:transmembrane signaling receptor activity"/>
    <property type="evidence" value="ECO:0007669"/>
    <property type="project" value="TreeGrafter"/>
</dbReference>
<dbReference type="InterPro" id="IPR002035">
    <property type="entry name" value="VWF_A"/>
</dbReference>
<dbReference type="PANTHER" id="PTHR16059">
    <property type="entry name" value="ANTHRAX TOXIN RECEPTOR"/>
    <property type="match status" value="1"/>
</dbReference>
<gene>
    <name evidence="7" type="ORF">J1605_021289</name>
</gene>
<accession>A0AB34HI22</accession>
<proteinExistence type="predicted"/>
<evidence type="ECO:0000256" key="1">
    <source>
        <dbReference type="ARBA" id="ARBA00004167"/>
    </source>
</evidence>
<keyword evidence="2" id="KW-0812">Transmembrane</keyword>
<dbReference type="AlphaFoldDB" id="A0AB34HI22"/>
<dbReference type="PANTHER" id="PTHR16059:SF16">
    <property type="entry name" value="ANTHRAX TOXIN RECEPTOR-LIKE"/>
    <property type="match status" value="1"/>
</dbReference>
<keyword evidence="5" id="KW-0472">Membrane</keyword>